<reference evidence="3" key="1">
    <citation type="submission" date="2016-03" db="EMBL/GenBank/DDBJ databases">
        <title>Draft genome sequence of Rosellinia necatrix.</title>
        <authorList>
            <person name="Kanematsu S."/>
        </authorList>
    </citation>
    <scope>NUCLEOTIDE SEQUENCE [LARGE SCALE GENOMIC DNA]</scope>
    <source>
        <strain evidence="3">W97</strain>
    </source>
</reference>
<name>A0A1W2TNK8_ROSNE</name>
<organism evidence="3">
    <name type="scientific">Rosellinia necatrix</name>
    <name type="common">White root-rot fungus</name>
    <dbReference type="NCBI Taxonomy" id="77044"/>
    <lineage>
        <taxon>Eukaryota</taxon>
        <taxon>Fungi</taxon>
        <taxon>Dikarya</taxon>
        <taxon>Ascomycota</taxon>
        <taxon>Pezizomycotina</taxon>
        <taxon>Sordariomycetes</taxon>
        <taxon>Xylariomycetidae</taxon>
        <taxon>Xylariales</taxon>
        <taxon>Xylariaceae</taxon>
        <taxon>Rosellinia</taxon>
    </lineage>
</organism>
<feature type="region of interest" description="Disordered" evidence="1">
    <location>
        <begin position="24"/>
        <end position="59"/>
    </location>
</feature>
<accession>A0A1W2TNK8</accession>
<dbReference type="Proteomes" id="UP000054516">
    <property type="component" value="Unassembled WGS sequence"/>
</dbReference>
<dbReference type="OrthoDB" id="3552888at2759"/>
<gene>
    <name evidence="3" type="ORF">SAMD00023353_4400670</name>
</gene>
<evidence type="ECO:0000256" key="2">
    <source>
        <dbReference type="SAM" id="SignalP"/>
    </source>
</evidence>
<feature type="signal peptide" evidence="2">
    <location>
        <begin position="1"/>
        <end position="18"/>
    </location>
</feature>
<dbReference type="EMBL" id="DF977489">
    <property type="protein sequence ID" value="GAP89958.2"/>
    <property type="molecule type" value="Genomic_DNA"/>
</dbReference>
<dbReference type="AlphaFoldDB" id="A0A1W2TNK8"/>
<evidence type="ECO:0000256" key="1">
    <source>
        <dbReference type="SAM" id="MobiDB-lite"/>
    </source>
</evidence>
<keyword evidence="4" id="KW-1185">Reference proteome</keyword>
<protein>
    <submittedName>
        <fullName evidence="3">Uncharacterized protein</fullName>
    </submittedName>
</protein>
<evidence type="ECO:0000313" key="4">
    <source>
        <dbReference type="Proteomes" id="UP000054516"/>
    </source>
</evidence>
<evidence type="ECO:0000313" key="3">
    <source>
        <dbReference type="EMBL" id="GAP89958.2"/>
    </source>
</evidence>
<proteinExistence type="predicted"/>
<feature type="chain" id="PRO_5012777479" evidence="2">
    <location>
        <begin position="19"/>
        <end position="113"/>
    </location>
</feature>
<sequence>MQQTQLLLTLLWIAGAYASHGRSQAPASLRDERSTAIDDAVAQRTPRRDPRAQGNSRDTYPINCHLHDWPPAAVASVREAYAWFYELWAPLEADAQRCRRAACFGRSAVWLAW</sequence>
<keyword evidence="2" id="KW-0732">Signal</keyword>